<comment type="function">
    <text evidence="6">Component of the mitochondrial ribosome (mitoribosome), a dedicated translation machinery responsible for the synthesis of mitochondrial genome-encoded proteins, including at least some of the essential transmembrane subunits of the mitochondrial respiratory chain. The mitoribosomes are attached to the mitochondrial inner membrane and translation products are cotranslationally integrated into the membrane.</text>
</comment>
<evidence type="ECO:0000256" key="6">
    <source>
        <dbReference type="ARBA" id="ARBA00037226"/>
    </source>
</evidence>
<dbReference type="InterPro" id="IPR020606">
    <property type="entry name" value="Ribosomal_uS7_CS"/>
</dbReference>
<dbReference type="RefSeq" id="XP_004181331.1">
    <property type="nucleotide sequence ID" value="XM_004181283.1"/>
</dbReference>
<comment type="subcellular location">
    <subcellularLocation>
        <location evidence="1">Mitochondrion</location>
    </subcellularLocation>
</comment>
<dbReference type="GO" id="GO:1990904">
    <property type="term" value="C:ribonucleoprotein complex"/>
    <property type="evidence" value="ECO:0007669"/>
    <property type="project" value="UniProtKB-KW"/>
</dbReference>
<evidence type="ECO:0000256" key="2">
    <source>
        <dbReference type="ARBA" id="ARBA00007151"/>
    </source>
</evidence>
<dbReference type="FunCoup" id="I2H610">
    <property type="interactions" value="293"/>
</dbReference>
<accession>I2H610</accession>
<dbReference type="InterPro" id="IPR023798">
    <property type="entry name" value="Ribosomal_uS7_dom"/>
</dbReference>
<evidence type="ECO:0000313" key="11">
    <source>
        <dbReference type="Proteomes" id="UP000002866"/>
    </source>
</evidence>
<keyword evidence="3 8" id="KW-0689">Ribosomal protein</keyword>
<dbReference type="PROSITE" id="PS00052">
    <property type="entry name" value="RIBOSOMAL_S7"/>
    <property type="match status" value="1"/>
</dbReference>
<dbReference type="Gene3D" id="1.10.455.10">
    <property type="entry name" value="Ribosomal protein S7 domain"/>
    <property type="match status" value="1"/>
</dbReference>
<dbReference type="CDD" id="cd14868">
    <property type="entry name" value="uS7_Mitochondria_Fungi"/>
    <property type="match status" value="1"/>
</dbReference>
<dbReference type="eggNOG" id="KOG3291">
    <property type="taxonomic scope" value="Eukaryota"/>
</dbReference>
<dbReference type="GeneID" id="14496921"/>
<evidence type="ECO:0000256" key="7">
    <source>
        <dbReference type="ARBA" id="ARBA00039306"/>
    </source>
</evidence>
<evidence type="ECO:0000256" key="8">
    <source>
        <dbReference type="RuleBase" id="RU003619"/>
    </source>
</evidence>
<name>I2H610_HENB6</name>
<organism evidence="10 11">
    <name type="scientific">Henningerozyma blattae (strain ATCC 34711 / CBS 6284 / DSM 70876 / NBRC 10599 / NRRL Y-10934 / UCD 77-7)</name>
    <name type="common">Yeast</name>
    <name type="synonym">Tetrapisispora blattae</name>
    <dbReference type="NCBI Taxonomy" id="1071380"/>
    <lineage>
        <taxon>Eukaryota</taxon>
        <taxon>Fungi</taxon>
        <taxon>Dikarya</taxon>
        <taxon>Ascomycota</taxon>
        <taxon>Saccharomycotina</taxon>
        <taxon>Saccharomycetes</taxon>
        <taxon>Saccharomycetales</taxon>
        <taxon>Saccharomycetaceae</taxon>
        <taxon>Henningerozyma</taxon>
    </lineage>
</organism>
<evidence type="ECO:0000256" key="4">
    <source>
        <dbReference type="ARBA" id="ARBA00023128"/>
    </source>
</evidence>
<dbReference type="GO" id="GO:0005739">
    <property type="term" value="C:mitochondrion"/>
    <property type="evidence" value="ECO:0007669"/>
    <property type="project" value="UniProtKB-SubCell"/>
</dbReference>
<evidence type="ECO:0000256" key="3">
    <source>
        <dbReference type="ARBA" id="ARBA00022980"/>
    </source>
</evidence>
<feature type="domain" description="Small ribosomal subunit protein uS7" evidence="9">
    <location>
        <begin position="234"/>
        <end position="366"/>
    </location>
</feature>
<dbReference type="EMBL" id="HE806321">
    <property type="protein sequence ID" value="CCH61812.1"/>
    <property type="molecule type" value="Genomic_DNA"/>
</dbReference>
<dbReference type="GO" id="GO:0003723">
    <property type="term" value="F:RNA binding"/>
    <property type="evidence" value="ECO:0007669"/>
    <property type="project" value="InterPro"/>
</dbReference>
<dbReference type="Proteomes" id="UP000002866">
    <property type="component" value="Chromosome 6"/>
</dbReference>
<keyword evidence="11" id="KW-1185">Reference proteome</keyword>
<dbReference type="AlphaFoldDB" id="I2H610"/>
<dbReference type="HOGENOM" id="CLU_744292_0_0_1"/>
<dbReference type="FunFam" id="1.10.455.10:FF:000006">
    <property type="entry name" value="37S ribosomal protein S7, mitochondrial"/>
    <property type="match status" value="1"/>
</dbReference>
<dbReference type="Pfam" id="PF00177">
    <property type="entry name" value="Ribosomal_S7"/>
    <property type="match status" value="1"/>
</dbReference>
<sequence length="372" mass="42650">MYPNWEPAESEKYHQIRKMISESICKKKTRINFNQYIIIIKSNTFAMYRAILRRPCARSNVSLLAPIVRPNFVRVTPFRGLGYSSVRYNDLKKDTPDSVNKNITNQPEDLIEGLASNKEDLNESIATQVQELGENVATQQQDSNNLIGNIQEGISDEEAQEWLDSIQELRKEFASNGHFLPEEALAPPGQARTSIWDSSSTIKDSIDMEFEGLNDRWKPRVPSYQETKEVLESLDDPVIRHITNLIMRDGKREKAQRILSRALYYLFCETRKDPKKLLHECLDSLAPLVTTKTFKTGTAKAATIPVPLSERQRHRMAWKWIMDGANKRVSSDISVRLGQELLAVYNGNSSGFEKRNQMHKTAVANRAYIKFK</sequence>
<keyword evidence="4" id="KW-0496">Mitochondrion</keyword>
<dbReference type="InterPro" id="IPR036823">
    <property type="entry name" value="Ribosomal_uS7_dom_sf"/>
</dbReference>
<dbReference type="GO" id="GO:0005840">
    <property type="term" value="C:ribosome"/>
    <property type="evidence" value="ECO:0007669"/>
    <property type="project" value="UniProtKB-KW"/>
</dbReference>
<dbReference type="KEGG" id="tbl:TBLA_0F02730"/>
<evidence type="ECO:0000259" key="9">
    <source>
        <dbReference type="Pfam" id="PF00177"/>
    </source>
</evidence>
<evidence type="ECO:0000313" key="10">
    <source>
        <dbReference type="EMBL" id="CCH61812.1"/>
    </source>
</evidence>
<dbReference type="GO" id="GO:0003735">
    <property type="term" value="F:structural constituent of ribosome"/>
    <property type="evidence" value="ECO:0007669"/>
    <property type="project" value="InterPro"/>
</dbReference>
<dbReference type="SUPFAM" id="SSF47973">
    <property type="entry name" value="Ribosomal protein S7"/>
    <property type="match status" value="1"/>
</dbReference>
<dbReference type="InterPro" id="IPR047988">
    <property type="entry name" value="Ribosomal_uS7m_fungi"/>
</dbReference>
<protein>
    <recommendedName>
        <fullName evidence="7">Small ribosomal subunit protein uS7m</fullName>
    </recommendedName>
</protein>
<keyword evidence="5 8" id="KW-0687">Ribonucleoprotein</keyword>
<dbReference type="InterPro" id="IPR000235">
    <property type="entry name" value="Ribosomal_uS7"/>
</dbReference>
<evidence type="ECO:0000256" key="1">
    <source>
        <dbReference type="ARBA" id="ARBA00004173"/>
    </source>
</evidence>
<dbReference type="STRING" id="1071380.I2H610"/>
<dbReference type="InParanoid" id="I2H610"/>
<comment type="similarity">
    <text evidence="2 8">Belongs to the universal ribosomal protein uS7 family.</text>
</comment>
<dbReference type="OrthoDB" id="9972728at2759"/>
<proteinExistence type="inferred from homology"/>
<gene>
    <name evidence="10" type="primary">TBLA0F02730</name>
    <name evidence="10" type="ORF">TBLA_0F02730</name>
</gene>
<dbReference type="GO" id="GO:0006412">
    <property type="term" value="P:translation"/>
    <property type="evidence" value="ECO:0007669"/>
    <property type="project" value="InterPro"/>
</dbReference>
<evidence type="ECO:0000256" key="5">
    <source>
        <dbReference type="ARBA" id="ARBA00023274"/>
    </source>
</evidence>
<reference evidence="10 11" key="1">
    <citation type="journal article" date="2011" name="Proc. Natl. Acad. Sci. U.S.A.">
        <title>Evolutionary erosion of yeast sex chromosomes by mating-type switching accidents.</title>
        <authorList>
            <person name="Gordon J.L."/>
            <person name="Armisen D."/>
            <person name="Proux-Wera E."/>
            <person name="Oheigeartaigh S.S."/>
            <person name="Byrne K.P."/>
            <person name="Wolfe K.H."/>
        </authorList>
    </citation>
    <scope>NUCLEOTIDE SEQUENCE [LARGE SCALE GENOMIC DNA]</scope>
    <source>
        <strain evidence="11">ATCC 34711 / CBS 6284 / DSM 70876 / NBRC 10599 / NRRL Y-10934 / UCD 77-7</strain>
    </source>
</reference>
<dbReference type="PANTHER" id="PTHR11205">
    <property type="entry name" value="RIBOSOMAL PROTEIN S7"/>
    <property type="match status" value="1"/>
</dbReference>